<feature type="domain" description="4'-phosphopantetheinyl transferase" evidence="2">
    <location>
        <begin position="111"/>
        <end position="185"/>
    </location>
</feature>
<comment type="caution">
    <text evidence="3">The sequence shown here is derived from an EMBL/GenBank/DDBJ whole genome shotgun (WGS) entry which is preliminary data.</text>
</comment>
<dbReference type="Proteomes" id="UP001206924">
    <property type="component" value="Unassembled WGS sequence"/>
</dbReference>
<sequence length="228" mass="24301">MQLAVRRLDAVDLGAAASLGTAVQARAKGFHHEEDRRRFLAGRLAARSLVAGYLQAPEDTVTAVAHCPDCLHGNDGSHGEPRYFIAGRPIPLKVSFSRSGNWLAAALARTRVGVDLEDSAAKAFADTAVEDVMATGAERAAIAAVAVPDRPRLRAQIWVRKEALLKASGQGLRVDPRSVETGSDERVREKGLGFSGLRAYDVEPEQFGLPASFALSYAVDAREADGLA</sequence>
<evidence type="ECO:0000313" key="4">
    <source>
        <dbReference type="Proteomes" id="UP001206924"/>
    </source>
</evidence>
<organism evidence="3 4">
    <name type="scientific">Arthrobacter jinronghuae</name>
    <dbReference type="NCBI Taxonomy" id="2964609"/>
    <lineage>
        <taxon>Bacteria</taxon>
        <taxon>Bacillati</taxon>
        <taxon>Actinomycetota</taxon>
        <taxon>Actinomycetes</taxon>
        <taxon>Micrococcales</taxon>
        <taxon>Micrococcaceae</taxon>
        <taxon>Arthrobacter</taxon>
    </lineage>
</organism>
<dbReference type="Gene3D" id="3.90.470.20">
    <property type="entry name" value="4'-phosphopantetheinyl transferase domain"/>
    <property type="match status" value="1"/>
</dbReference>
<protein>
    <submittedName>
        <fullName evidence="3">4'-phosphopantetheinyl transferase superfamily protein</fullName>
    </submittedName>
</protein>
<dbReference type="SUPFAM" id="SSF56214">
    <property type="entry name" value="4'-phosphopantetheinyl transferase"/>
    <property type="match status" value="2"/>
</dbReference>
<dbReference type="InterPro" id="IPR037143">
    <property type="entry name" value="4-PPantetheinyl_Trfase_dom_sf"/>
</dbReference>
<accession>A0ABT1NX69</accession>
<gene>
    <name evidence="3" type="ORF">NNX28_15375</name>
</gene>
<proteinExistence type="predicted"/>
<dbReference type="Pfam" id="PF01648">
    <property type="entry name" value="ACPS"/>
    <property type="match status" value="1"/>
</dbReference>
<name>A0ABT1NX69_9MICC</name>
<keyword evidence="4" id="KW-1185">Reference proteome</keyword>
<dbReference type="GO" id="GO:0016740">
    <property type="term" value="F:transferase activity"/>
    <property type="evidence" value="ECO:0007669"/>
    <property type="project" value="UniProtKB-KW"/>
</dbReference>
<keyword evidence="1 3" id="KW-0808">Transferase</keyword>
<dbReference type="EMBL" id="JANFLP010000016">
    <property type="protein sequence ID" value="MCQ1951299.1"/>
    <property type="molecule type" value="Genomic_DNA"/>
</dbReference>
<dbReference type="InterPro" id="IPR008278">
    <property type="entry name" value="4-PPantetheinyl_Trfase_dom"/>
</dbReference>
<evidence type="ECO:0000313" key="3">
    <source>
        <dbReference type="EMBL" id="MCQ1951299.1"/>
    </source>
</evidence>
<reference evidence="3 4" key="1">
    <citation type="submission" date="2022-07" db="EMBL/GenBank/DDBJ databases">
        <title>Novel species in genus Arthrobacter.</title>
        <authorList>
            <person name="Liu Y."/>
        </authorList>
    </citation>
    <scope>NUCLEOTIDE SEQUENCE [LARGE SCALE GENOMIC DNA]</scope>
    <source>
        <strain evidence="4">zg-Y859</strain>
    </source>
</reference>
<evidence type="ECO:0000259" key="2">
    <source>
        <dbReference type="Pfam" id="PF01648"/>
    </source>
</evidence>
<evidence type="ECO:0000256" key="1">
    <source>
        <dbReference type="ARBA" id="ARBA00022679"/>
    </source>
</evidence>
<dbReference type="RefSeq" id="WP_255866377.1">
    <property type="nucleotide sequence ID" value="NZ_CP104263.1"/>
</dbReference>